<reference evidence="2" key="1">
    <citation type="submission" date="2016-06" db="EMBL/GenBank/DDBJ databases">
        <title>Draft genome of Moraxella osloensis CCUG 67237.</title>
        <authorList>
            <person name="Salva-Serra F."/>
            <person name="Engstrom-Jakobsson H."/>
            <person name="Thorell K."/>
            <person name="Gonzales-Siles L."/>
            <person name="Karlsson R."/>
            <person name="Boulund F."/>
            <person name="Engstrand L."/>
            <person name="Kristiansson E."/>
            <person name="Moore E."/>
        </authorList>
    </citation>
    <scope>NUCLEOTIDE SEQUENCE [LARGE SCALE GENOMIC DNA]</scope>
    <source>
        <strain evidence="2">CCUG 67237</strain>
    </source>
</reference>
<dbReference type="AlphaFoldDB" id="A0AA91FQE3"/>
<sequence>MARQPNTFGGGAQTNINGLTFERDMDLLMVINTLPNFQTVGNHILFNGNLVAKHFSKYGLYNDYLISNHINWQDYIYSRLLPDDVLITQQACYIIEKKFQNVAGSVDEKLTTFDFKTQQYQKMFAPLDKQVYFYYLLSDWFQQPKYRDHLQYIRDNQADYFFNVADLLNRIVWE</sequence>
<evidence type="ECO:0000259" key="1">
    <source>
        <dbReference type="Pfam" id="PF20472"/>
    </source>
</evidence>
<organism evidence="2">
    <name type="scientific">Faucicola osloensis</name>
    <name type="common">Moraxella osloensis</name>
    <dbReference type="NCBI Taxonomy" id="34062"/>
    <lineage>
        <taxon>Bacteria</taxon>
        <taxon>Pseudomonadati</taxon>
        <taxon>Pseudomonadota</taxon>
        <taxon>Gammaproteobacteria</taxon>
        <taxon>Moraxellales</taxon>
        <taxon>Moraxellaceae</taxon>
        <taxon>Faucicola</taxon>
    </lineage>
</organism>
<protein>
    <recommendedName>
        <fullName evidence="1">PD-(D/E)XK nuclease domain-containing protein</fullName>
    </recommendedName>
</protein>
<comment type="caution">
    <text evidence="2">The sequence shown here is derived from an EMBL/GenBank/DDBJ whole genome shotgun (WGS) entry which is preliminary data.</text>
</comment>
<dbReference type="InterPro" id="IPR046821">
    <property type="entry name" value="PDDEXK_11"/>
</dbReference>
<proteinExistence type="predicted"/>
<accession>A0AA91FQE3</accession>
<gene>
    <name evidence="2" type="ORF">A9299_09225</name>
</gene>
<name>A0AA91FQE3_FAUOS</name>
<evidence type="ECO:0000313" key="2">
    <source>
        <dbReference type="EMBL" id="OBX65234.1"/>
    </source>
</evidence>
<feature type="domain" description="PD-(D/E)XK nuclease" evidence="1">
    <location>
        <begin position="51"/>
        <end position="111"/>
    </location>
</feature>
<dbReference type="Pfam" id="PF20472">
    <property type="entry name" value="PDDEXK_11"/>
    <property type="match status" value="1"/>
</dbReference>
<dbReference type="EMBL" id="LZMT01000011">
    <property type="protein sequence ID" value="OBX65234.1"/>
    <property type="molecule type" value="Genomic_DNA"/>
</dbReference>